<keyword evidence="5 8" id="KW-0479">Metal-binding</keyword>
<feature type="binding site" evidence="8">
    <location>
        <position position="18"/>
    </location>
    <ligand>
        <name>[4Fe-4S] cluster</name>
        <dbReference type="ChEBI" id="CHEBI:49883"/>
        <label>1</label>
    </ligand>
</feature>
<keyword evidence="3 8" id="KW-0808">Transferase</keyword>
<dbReference type="Gene3D" id="3.40.50.12160">
    <property type="entry name" value="Methylthiotransferase, N-terminal domain"/>
    <property type="match status" value="1"/>
</dbReference>
<dbReference type="PROSITE" id="PS51918">
    <property type="entry name" value="RADICAL_SAM"/>
    <property type="match status" value="1"/>
</dbReference>
<evidence type="ECO:0000256" key="3">
    <source>
        <dbReference type="ARBA" id="ARBA00022679"/>
    </source>
</evidence>
<dbReference type="PANTHER" id="PTHR43837">
    <property type="entry name" value="RIBOSOMAL PROTEIN S12 METHYLTHIOTRANSFERASE RIMO"/>
    <property type="match status" value="1"/>
</dbReference>
<dbReference type="HAMAP" id="MF_01865">
    <property type="entry name" value="MTTase_RimO"/>
    <property type="match status" value="1"/>
</dbReference>
<dbReference type="Gene3D" id="2.40.50.140">
    <property type="entry name" value="Nucleic acid-binding proteins"/>
    <property type="match status" value="1"/>
</dbReference>
<feature type="domain" description="MTTase N-terminal" evidence="10">
    <location>
        <begin position="9"/>
        <end position="127"/>
    </location>
</feature>
<keyword evidence="4 8" id="KW-0949">S-adenosyl-L-methionine</keyword>
<dbReference type="CDD" id="cd01335">
    <property type="entry name" value="Radical_SAM"/>
    <property type="match status" value="1"/>
</dbReference>
<evidence type="ECO:0000256" key="1">
    <source>
        <dbReference type="ARBA" id="ARBA00022485"/>
    </source>
</evidence>
<organism evidence="12 13">
    <name type="scientific">Rufibacter latericius</name>
    <dbReference type="NCBI Taxonomy" id="2487040"/>
    <lineage>
        <taxon>Bacteria</taxon>
        <taxon>Pseudomonadati</taxon>
        <taxon>Bacteroidota</taxon>
        <taxon>Cytophagia</taxon>
        <taxon>Cytophagales</taxon>
        <taxon>Hymenobacteraceae</taxon>
        <taxon>Rufibacter</taxon>
    </lineage>
</organism>
<feature type="binding site" evidence="8">
    <location>
        <position position="155"/>
    </location>
    <ligand>
        <name>[4Fe-4S] cluster</name>
        <dbReference type="ChEBI" id="CHEBI:49883"/>
        <label>2</label>
        <note>4Fe-4S-S-AdoMet</note>
    </ligand>
</feature>
<dbReference type="PROSITE" id="PS51449">
    <property type="entry name" value="MTTASE_N"/>
    <property type="match status" value="1"/>
</dbReference>
<keyword evidence="12" id="KW-0687">Ribonucleoprotein</keyword>
<dbReference type="OrthoDB" id="9805215at2"/>
<keyword evidence="12" id="KW-0689">Ribosomal protein</keyword>
<evidence type="ECO:0000256" key="4">
    <source>
        <dbReference type="ARBA" id="ARBA00022691"/>
    </source>
</evidence>
<dbReference type="AlphaFoldDB" id="A0A3M9MTC9"/>
<dbReference type="SFLD" id="SFLDS00029">
    <property type="entry name" value="Radical_SAM"/>
    <property type="match status" value="1"/>
</dbReference>
<feature type="binding site" evidence="8">
    <location>
        <position position="90"/>
    </location>
    <ligand>
        <name>[4Fe-4S] cluster</name>
        <dbReference type="ChEBI" id="CHEBI:49883"/>
        <label>1</label>
    </ligand>
</feature>
<feature type="domain" description="Radical SAM core" evidence="11">
    <location>
        <begin position="137"/>
        <end position="367"/>
    </location>
</feature>
<dbReference type="InterPro" id="IPR006638">
    <property type="entry name" value="Elp3/MiaA/NifB-like_rSAM"/>
</dbReference>
<feature type="binding site" evidence="8">
    <location>
        <position position="56"/>
    </location>
    <ligand>
        <name>[4Fe-4S] cluster</name>
        <dbReference type="ChEBI" id="CHEBI:49883"/>
        <label>1</label>
    </ligand>
</feature>
<dbReference type="Pfam" id="PF18693">
    <property type="entry name" value="TRAM_2"/>
    <property type="match status" value="1"/>
</dbReference>
<proteinExistence type="inferred from homology"/>
<evidence type="ECO:0000259" key="11">
    <source>
        <dbReference type="PROSITE" id="PS51918"/>
    </source>
</evidence>
<dbReference type="Pfam" id="PF04055">
    <property type="entry name" value="Radical_SAM"/>
    <property type="match status" value="1"/>
</dbReference>
<dbReference type="InterPro" id="IPR007197">
    <property type="entry name" value="rSAM"/>
</dbReference>
<dbReference type="SMART" id="SM00729">
    <property type="entry name" value="Elp3"/>
    <property type="match status" value="1"/>
</dbReference>
<dbReference type="RefSeq" id="WP_123126616.1">
    <property type="nucleotide sequence ID" value="NZ_RJJD01000004.1"/>
</dbReference>
<keyword evidence="6 8" id="KW-0408">Iron</keyword>
<comment type="caution">
    <text evidence="12">The sequence shown here is derived from an EMBL/GenBank/DDBJ whole genome shotgun (WGS) entry which is preliminary data.</text>
</comment>
<dbReference type="GO" id="GO:0005829">
    <property type="term" value="C:cytosol"/>
    <property type="evidence" value="ECO:0007669"/>
    <property type="project" value="TreeGrafter"/>
</dbReference>
<name>A0A3M9MTC9_9BACT</name>
<dbReference type="Proteomes" id="UP000272117">
    <property type="component" value="Unassembled WGS sequence"/>
</dbReference>
<reference evidence="12 13" key="1">
    <citation type="submission" date="2018-11" db="EMBL/GenBank/DDBJ databases">
        <title>Rufibacter latericius sp. nov., isolated from water in Baiyang Lake.</title>
        <authorList>
            <person name="Yang Y."/>
        </authorList>
    </citation>
    <scope>NUCLEOTIDE SEQUENCE [LARGE SCALE GENOMIC DNA]</scope>
    <source>
        <strain evidence="12 13">R-22-1c-1</strain>
    </source>
</reference>
<dbReference type="GO" id="GO:0006400">
    <property type="term" value="P:tRNA modification"/>
    <property type="evidence" value="ECO:0007669"/>
    <property type="project" value="InterPro"/>
</dbReference>
<protein>
    <recommendedName>
        <fullName evidence="8">Ribosomal protein uS12 methylthiotransferase RimO</fullName>
        <shortName evidence="8">uS12 MTTase</shortName>
        <shortName evidence="8">uS12 methylthiotransferase</shortName>
        <ecNumber evidence="8">2.8.4.4</ecNumber>
    </recommendedName>
    <alternativeName>
        <fullName evidence="8">Ribosomal protein uS12 (aspartate-C(3))-methylthiotransferase</fullName>
    </alternativeName>
    <alternativeName>
        <fullName evidence="8">Ribosome maturation factor RimO</fullName>
    </alternativeName>
</protein>
<sequence length="455" mass="51968">MKVRSLKQDKYNVITLGCSKNLVDSEVLMGQLKANDRQVVHDSEKDDANIIIVNTCGFIDNAKQESIDTILRYADAKEAGAIDKLYVTGCLSQRYKDSLEAEIPQVDAYFGTLELPQLLKTLEADYKHELIGERLITTPKHYAYFKIAEGCNRPCSFCAIPLMRGKHVDRPIDSLVKEATRLANMGTKELILIAQDLTYYGLQHYGERKLAELLQRLSDVNGIEWIRMQYAYPSQFPMDALDVMVERENICKYLDMPLQHISDNMLKTMRRGISKRRTLELVDTIRQRVPDIALRTTLIAGHPGETQQDFEEMYRWVEETRFDRLGIFTYSHEENTHSHTLVDDVPDEVKQERADAIMELQQGISMEMNEEKVGNTYKVLFDRKESGYFVGRTQYDSPEVDNEVLVPAGSTYVRLGDFAQVKITDSSDFDLYGEVVSNNYAPAEKEASAHLPSVS</sequence>
<comment type="function">
    <text evidence="8">Catalyzes the methylthiolation of an aspartic acid residue of ribosomal protein uS12.</text>
</comment>
<dbReference type="EMBL" id="RJJD01000004">
    <property type="protein sequence ID" value="RNI28761.1"/>
    <property type="molecule type" value="Genomic_DNA"/>
</dbReference>
<dbReference type="SFLD" id="SFLDG01082">
    <property type="entry name" value="B12-binding_domain_containing"/>
    <property type="match status" value="1"/>
</dbReference>
<evidence type="ECO:0000256" key="6">
    <source>
        <dbReference type="ARBA" id="ARBA00023004"/>
    </source>
</evidence>
<dbReference type="GO" id="GO:0103039">
    <property type="term" value="F:protein methylthiotransferase activity"/>
    <property type="evidence" value="ECO:0007669"/>
    <property type="project" value="UniProtKB-EC"/>
</dbReference>
<accession>A0A3M9MTC9</accession>
<keyword evidence="2 8" id="KW-0963">Cytoplasm</keyword>
<feature type="binding site" evidence="8">
    <location>
        <position position="158"/>
    </location>
    <ligand>
        <name>[4Fe-4S] cluster</name>
        <dbReference type="ChEBI" id="CHEBI:49883"/>
        <label>2</label>
        <note>4Fe-4S-S-AdoMet</note>
    </ligand>
</feature>
<feature type="binding site" evidence="8">
    <location>
        <position position="151"/>
    </location>
    <ligand>
        <name>[4Fe-4S] cluster</name>
        <dbReference type="ChEBI" id="CHEBI:49883"/>
        <label>2</label>
        <note>4Fe-4S-S-AdoMet</note>
    </ligand>
</feature>
<dbReference type="PROSITE" id="PS50926">
    <property type="entry name" value="TRAM"/>
    <property type="match status" value="1"/>
</dbReference>
<dbReference type="GO" id="GO:0051539">
    <property type="term" value="F:4 iron, 4 sulfur cluster binding"/>
    <property type="evidence" value="ECO:0007669"/>
    <property type="project" value="UniProtKB-UniRule"/>
</dbReference>
<dbReference type="SFLD" id="SFLDF00274">
    <property type="entry name" value="ribosomal_protein_S12_methylth"/>
    <property type="match status" value="1"/>
</dbReference>
<dbReference type="GO" id="GO:0005840">
    <property type="term" value="C:ribosome"/>
    <property type="evidence" value="ECO:0007669"/>
    <property type="project" value="UniProtKB-KW"/>
</dbReference>
<dbReference type="NCBIfam" id="TIGR01125">
    <property type="entry name" value="30S ribosomal protein S12 methylthiotransferase RimO"/>
    <property type="match status" value="1"/>
</dbReference>
<dbReference type="Gene3D" id="3.80.30.20">
    <property type="entry name" value="tm_1862 like domain"/>
    <property type="match status" value="1"/>
</dbReference>
<gene>
    <name evidence="8 12" type="primary">rimO</name>
    <name evidence="12" type="ORF">EFB08_09025</name>
</gene>
<comment type="subcellular location">
    <subcellularLocation>
        <location evidence="8">Cytoplasm</location>
    </subcellularLocation>
</comment>
<dbReference type="Pfam" id="PF00919">
    <property type="entry name" value="UPF0004"/>
    <property type="match status" value="1"/>
</dbReference>
<comment type="similarity">
    <text evidence="8">Belongs to the methylthiotransferase family. RimO subfamily.</text>
</comment>
<keyword evidence="1 8" id="KW-0004">4Fe-4S</keyword>
<evidence type="ECO:0000256" key="8">
    <source>
        <dbReference type="HAMAP-Rule" id="MF_01865"/>
    </source>
</evidence>
<evidence type="ECO:0000256" key="2">
    <source>
        <dbReference type="ARBA" id="ARBA00022490"/>
    </source>
</evidence>
<comment type="cofactor">
    <cofactor evidence="8">
        <name>[4Fe-4S] cluster</name>
        <dbReference type="ChEBI" id="CHEBI:49883"/>
    </cofactor>
    <text evidence="8">Binds 2 [4Fe-4S] clusters. One cluster is coordinated with 3 cysteines and an exchangeable S-adenosyl-L-methionine.</text>
</comment>
<evidence type="ECO:0000313" key="13">
    <source>
        <dbReference type="Proteomes" id="UP000272117"/>
    </source>
</evidence>
<keyword evidence="7 8" id="KW-0411">Iron-sulfur</keyword>
<dbReference type="NCBIfam" id="TIGR00089">
    <property type="entry name" value="MiaB/RimO family radical SAM methylthiotransferase"/>
    <property type="match status" value="1"/>
</dbReference>
<dbReference type="GO" id="GO:0035599">
    <property type="term" value="F:aspartic acid methylthiotransferase activity"/>
    <property type="evidence" value="ECO:0007669"/>
    <property type="project" value="TreeGrafter"/>
</dbReference>
<comment type="catalytic activity">
    <reaction evidence="8">
        <text>L-aspartate(89)-[ribosomal protein uS12]-hydrogen + (sulfur carrier)-SH + AH2 + 2 S-adenosyl-L-methionine = 3-methylsulfanyl-L-aspartate(89)-[ribosomal protein uS12]-hydrogen + (sulfur carrier)-H + 5'-deoxyadenosine + L-methionine + A + S-adenosyl-L-homocysteine + 2 H(+)</text>
        <dbReference type="Rhea" id="RHEA:37087"/>
        <dbReference type="Rhea" id="RHEA-COMP:10460"/>
        <dbReference type="Rhea" id="RHEA-COMP:10461"/>
        <dbReference type="Rhea" id="RHEA-COMP:14737"/>
        <dbReference type="Rhea" id="RHEA-COMP:14739"/>
        <dbReference type="ChEBI" id="CHEBI:13193"/>
        <dbReference type="ChEBI" id="CHEBI:15378"/>
        <dbReference type="ChEBI" id="CHEBI:17319"/>
        <dbReference type="ChEBI" id="CHEBI:17499"/>
        <dbReference type="ChEBI" id="CHEBI:29917"/>
        <dbReference type="ChEBI" id="CHEBI:29961"/>
        <dbReference type="ChEBI" id="CHEBI:57844"/>
        <dbReference type="ChEBI" id="CHEBI:57856"/>
        <dbReference type="ChEBI" id="CHEBI:59789"/>
        <dbReference type="ChEBI" id="CHEBI:64428"/>
        <dbReference type="ChEBI" id="CHEBI:73599"/>
        <dbReference type="EC" id="2.8.4.4"/>
    </reaction>
</comment>
<dbReference type="EC" id="2.8.4.4" evidence="8"/>
<keyword evidence="13" id="KW-1185">Reference proteome</keyword>
<evidence type="ECO:0000259" key="10">
    <source>
        <dbReference type="PROSITE" id="PS51449"/>
    </source>
</evidence>
<evidence type="ECO:0000259" key="9">
    <source>
        <dbReference type="PROSITE" id="PS50926"/>
    </source>
</evidence>
<dbReference type="InterPro" id="IPR005840">
    <property type="entry name" value="Ribosomal_uS12_MeSTrfase_RimO"/>
</dbReference>
<evidence type="ECO:0000256" key="7">
    <source>
        <dbReference type="ARBA" id="ARBA00023014"/>
    </source>
</evidence>
<dbReference type="InterPro" id="IPR038135">
    <property type="entry name" value="Methylthiotransferase_N_sf"/>
</dbReference>
<evidence type="ECO:0000313" key="12">
    <source>
        <dbReference type="EMBL" id="RNI28761.1"/>
    </source>
</evidence>
<dbReference type="SFLD" id="SFLDG01061">
    <property type="entry name" value="methylthiotransferase"/>
    <property type="match status" value="1"/>
</dbReference>
<dbReference type="PANTHER" id="PTHR43837:SF1">
    <property type="entry name" value="RIBOSOMAL PROTEIN US12 METHYLTHIOTRANSFERASE RIMO"/>
    <property type="match status" value="1"/>
</dbReference>
<dbReference type="InterPro" id="IPR005839">
    <property type="entry name" value="Methylthiotransferase"/>
</dbReference>
<dbReference type="FunFam" id="3.80.30.20:FF:000001">
    <property type="entry name" value="tRNA-2-methylthio-N(6)-dimethylallyladenosine synthase 2"/>
    <property type="match status" value="1"/>
</dbReference>
<dbReference type="InterPro" id="IPR013848">
    <property type="entry name" value="Methylthiotransferase_N"/>
</dbReference>
<dbReference type="InterPro" id="IPR002792">
    <property type="entry name" value="TRAM_dom"/>
</dbReference>
<dbReference type="InterPro" id="IPR012340">
    <property type="entry name" value="NA-bd_OB-fold"/>
</dbReference>
<dbReference type="SUPFAM" id="SSF102114">
    <property type="entry name" value="Radical SAM enzymes"/>
    <property type="match status" value="1"/>
</dbReference>
<dbReference type="GO" id="GO:0046872">
    <property type="term" value="F:metal ion binding"/>
    <property type="evidence" value="ECO:0007669"/>
    <property type="project" value="UniProtKB-KW"/>
</dbReference>
<evidence type="ECO:0000256" key="5">
    <source>
        <dbReference type="ARBA" id="ARBA00022723"/>
    </source>
</evidence>
<dbReference type="InterPro" id="IPR058240">
    <property type="entry name" value="rSAM_sf"/>
</dbReference>
<dbReference type="InterPro" id="IPR023404">
    <property type="entry name" value="rSAM_horseshoe"/>
</dbReference>
<feature type="domain" description="TRAM" evidence="9">
    <location>
        <begin position="370"/>
        <end position="437"/>
    </location>
</feature>